<protein>
    <recommendedName>
        <fullName evidence="2">F-box domain-containing protein</fullName>
    </recommendedName>
</protein>
<dbReference type="PROSITE" id="PS50181">
    <property type="entry name" value="FBOX"/>
    <property type="match status" value="2"/>
</dbReference>
<evidence type="ECO:0000259" key="2">
    <source>
        <dbReference type="PROSITE" id="PS50181"/>
    </source>
</evidence>
<feature type="domain" description="F-box" evidence="2">
    <location>
        <begin position="69"/>
        <end position="103"/>
    </location>
</feature>
<dbReference type="InParanoid" id="E3N4R1"/>
<evidence type="ECO:0000313" key="3">
    <source>
        <dbReference type="EMBL" id="EFO86411.1"/>
    </source>
</evidence>
<evidence type="ECO:0000313" key="4">
    <source>
        <dbReference type="Proteomes" id="UP000008281"/>
    </source>
</evidence>
<keyword evidence="1" id="KW-0175">Coiled coil</keyword>
<evidence type="ECO:0000256" key="1">
    <source>
        <dbReference type="SAM" id="Coils"/>
    </source>
</evidence>
<dbReference type="PANTHER" id="PTHR21503">
    <property type="entry name" value="F-BOX-CONTAINING HYPOTHETICAL PROTEIN C.ELEGANS"/>
    <property type="match status" value="1"/>
</dbReference>
<feature type="coiled-coil region" evidence="1">
    <location>
        <begin position="417"/>
        <end position="453"/>
    </location>
</feature>
<dbReference type="Proteomes" id="UP000008281">
    <property type="component" value="Unassembled WGS sequence"/>
</dbReference>
<feature type="domain" description="F-box" evidence="2">
    <location>
        <begin position="31"/>
        <end position="65"/>
    </location>
</feature>
<dbReference type="HOGENOM" id="CLU_044397_1_1_1"/>
<dbReference type="EMBL" id="DS268527">
    <property type="protein sequence ID" value="EFO86411.1"/>
    <property type="molecule type" value="Genomic_DNA"/>
</dbReference>
<dbReference type="eggNOG" id="ENOG502RAZH">
    <property type="taxonomic scope" value="Eukaryota"/>
</dbReference>
<dbReference type="PANTHER" id="PTHR21503:SF8">
    <property type="entry name" value="F-BOX ASSOCIATED DOMAIN-CONTAINING PROTEIN-RELATED"/>
    <property type="match status" value="1"/>
</dbReference>
<organism evidence="4">
    <name type="scientific">Caenorhabditis remanei</name>
    <name type="common">Caenorhabditis vulgaris</name>
    <dbReference type="NCBI Taxonomy" id="31234"/>
    <lineage>
        <taxon>Eukaryota</taxon>
        <taxon>Metazoa</taxon>
        <taxon>Ecdysozoa</taxon>
        <taxon>Nematoda</taxon>
        <taxon>Chromadorea</taxon>
        <taxon>Rhabditida</taxon>
        <taxon>Rhabditina</taxon>
        <taxon>Rhabditomorpha</taxon>
        <taxon>Rhabditoidea</taxon>
        <taxon>Rhabditidae</taxon>
        <taxon>Peloderinae</taxon>
        <taxon>Caenorhabditis</taxon>
    </lineage>
</organism>
<accession>E3N4R1</accession>
<dbReference type="InterPro" id="IPR001810">
    <property type="entry name" value="F-box_dom"/>
</dbReference>
<dbReference type="AlphaFoldDB" id="E3N4R1"/>
<reference evidence="3" key="1">
    <citation type="submission" date="2007-07" db="EMBL/GenBank/DDBJ databases">
        <title>PCAP assembly of the Caenorhabditis remanei genome.</title>
        <authorList>
            <consortium name="The Caenorhabditis remanei Sequencing Consortium"/>
            <person name="Wilson R.K."/>
        </authorList>
    </citation>
    <scope>NUCLEOTIDE SEQUENCE [LARGE SCALE GENOMIC DNA]</scope>
    <source>
        <strain evidence="3">PB4641</strain>
    </source>
</reference>
<gene>
    <name evidence="3" type="ORF">CRE_01236</name>
</gene>
<keyword evidence="4" id="KW-1185">Reference proteome</keyword>
<proteinExistence type="predicted"/>
<sequence>MSITSFLSKWITRLFKLKKKKVELKKDKCSTFPLEKLPFLALQEVIRNMDIQEGIRLALTSRKMRFKYTFPLGKLPFLALKEVIRNMDIQEGIRLALTSRKMRLNVKYSRLSVGSPIVRIHDEFSNVEMKEDVFLFNGFKIYKKANNSKEDKYIKRSELEPWLNPTLSTLQNTQNILLQIQNTFKCDKFVLVIDLRCIKTTIKDVLSISDFQNFETLNLYKGKLDEEDMNCLMENAKADQDLHIYAEVPENYYHKNVSFQYMFKFYDIVYEDARFVKIEHLLTIKDNYIIDLGKNNLTLSNINTFLKYWVNSECDLFKMMTIKTTEETGEETEANLDILFDGLVVLKGFRFGCASWLCAAKSVESRKTPILCFEWYEDEISLFAHSIEERPKWIRSNNPMNEERLEEDEPYEPEFEILKVLEKKKDLEETMRIEENNERKLEIEKEIKELDLQLLEKGVRMEQGRHVFGSV</sequence>
<name>E3N4R1_CAERE</name>